<feature type="domain" description="Pectinesterase catalytic" evidence="9">
    <location>
        <begin position="48"/>
        <end position="229"/>
    </location>
</feature>
<dbReference type="InterPro" id="IPR033131">
    <property type="entry name" value="Pectinesterase_Asp_AS"/>
</dbReference>
<dbReference type="GO" id="GO:0045490">
    <property type="term" value="P:pectin catabolic process"/>
    <property type="evidence" value="ECO:0007669"/>
    <property type="project" value="UniProtKB-UniRule"/>
</dbReference>
<comment type="catalytic activity">
    <reaction evidence="6 8">
        <text>[(1-&gt;4)-alpha-D-galacturonosyl methyl ester](n) + n H2O = [(1-&gt;4)-alpha-D-galacturonosyl](n) + n methanol + n H(+)</text>
        <dbReference type="Rhea" id="RHEA:22380"/>
        <dbReference type="Rhea" id="RHEA-COMP:14570"/>
        <dbReference type="Rhea" id="RHEA-COMP:14573"/>
        <dbReference type="ChEBI" id="CHEBI:15377"/>
        <dbReference type="ChEBI" id="CHEBI:15378"/>
        <dbReference type="ChEBI" id="CHEBI:17790"/>
        <dbReference type="ChEBI" id="CHEBI:140522"/>
        <dbReference type="ChEBI" id="CHEBI:140523"/>
        <dbReference type="EC" id="3.1.1.11"/>
    </reaction>
</comment>
<keyword evidence="11" id="KW-1185">Reference proteome</keyword>
<dbReference type="PANTHER" id="PTHR31321">
    <property type="entry name" value="ACYL-COA THIOESTER HYDROLASE YBHC-RELATED"/>
    <property type="match status" value="1"/>
</dbReference>
<accession>A0AA39MIA8</accession>
<keyword evidence="8" id="KW-0732">Signal</keyword>
<dbReference type="AlphaFoldDB" id="A0AA39MIA8"/>
<evidence type="ECO:0000259" key="9">
    <source>
        <dbReference type="Pfam" id="PF01095"/>
    </source>
</evidence>
<keyword evidence="5 8" id="KW-0063">Aspartyl esterase</keyword>
<reference evidence="10" key="1">
    <citation type="submission" date="2023-06" db="EMBL/GenBank/DDBJ databases">
        <authorList>
            <consortium name="Lawrence Berkeley National Laboratory"/>
            <person name="Ahrendt S."/>
            <person name="Sahu N."/>
            <person name="Indic B."/>
            <person name="Wong-Bajracharya J."/>
            <person name="Merenyi Z."/>
            <person name="Ke H.-M."/>
            <person name="Monk M."/>
            <person name="Kocsube S."/>
            <person name="Drula E."/>
            <person name="Lipzen A."/>
            <person name="Balint B."/>
            <person name="Henrissat B."/>
            <person name="Andreopoulos B."/>
            <person name="Martin F.M."/>
            <person name="Harder C.B."/>
            <person name="Rigling D."/>
            <person name="Ford K.L."/>
            <person name="Foster G.D."/>
            <person name="Pangilinan J."/>
            <person name="Papanicolaou A."/>
            <person name="Barry K."/>
            <person name="LaButti K."/>
            <person name="Viragh M."/>
            <person name="Koriabine M."/>
            <person name="Yan M."/>
            <person name="Riley R."/>
            <person name="Champramary S."/>
            <person name="Plett K.L."/>
            <person name="Tsai I.J."/>
            <person name="Slot J."/>
            <person name="Sipos G."/>
            <person name="Plett J."/>
            <person name="Nagy L.G."/>
            <person name="Grigoriev I.V."/>
        </authorList>
    </citation>
    <scope>NUCLEOTIDE SEQUENCE</scope>
    <source>
        <strain evidence="10">FPL87.14</strain>
    </source>
</reference>
<evidence type="ECO:0000256" key="7">
    <source>
        <dbReference type="PROSITE-ProRule" id="PRU10040"/>
    </source>
</evidence>
<comment type="similarity">
    <text evidence="2">Belongs to the pectinesterase family.</text>
</comment>
<dbReference type="PANTHER" id="PTHR31321:SF127">
    <property type="entry name" value="PECTINESTERASE"/>
    <property type="match status" value="1"/>
</dbReference>
<comment type="pathway">
    <text evidence="1 8">Glycan metabolism; pectin degradation; 2-dehydro-3-deoxy-D-gluconate from pectin: step 1/5.</text>
</comment>
<dbReference type="EC" id="3.1.1.11" evidence="3 8"/>
<feature type="active site" evidence="7">
    <location>
        <position position="198"/>
    </location>
</feature>
<dbReference type="InterPro" id="IPR011050">
    <property type="entry name" value="Pectin_lyase_fold/virulence"/>
</dbReference>
<evidence type="ECO:0000313" key="11">
    <source>
        <dbReference type="Proteomes" id="UP001175226"/>
    </source>
</evidence>
<evidence type="ECO:0000256" key="2">
    <source>
        <dbReference type="ARBA" id="ARBA00008891"/>
    </source>
</evidence>
<evidence type="ECO:0000256" key="4">
    <source>
        <dbReference type="ARBA" id="ARBA00022801"/>
    </source>
</evidence>
<dbReference type="Gene3D" id="2.160.20.10">
    <property type="entry name" value="Single-stranded right-handed beta-helix, Pectin lyase-like"/>
    <property type="match status" value="1"/>
</dbReference>
<keyword evidence="4 8" id="KW-0378">Hydrolase</keyword>
<gene>
    <name evidence="10" type="ORF">EV421DRAFT_1339473</name>
</gene>
<organism evidence="10 11">
    <name type="scientific">Armillaria borealis</name>
    <dbReference type="NCBI Taxonomy" id="47425"/>
    <lineage>
        <taxon>Eukaryota</taxon>
        <taxon>Fungi</taxon>
        <taxon>Dikarya</taxon>
        <taxon>Basidiomycota</taxon>
        <taxon>Agaricomycotina</taxon>
        <taxon>Agaricomycetes</taxon>
        <taxon>Agaricomycetidae</taxon>
        <taxon>Agaricales</taxon>
        <taxon>Marasmiineae</taxon>
        <taxon>Physalacriaceae</taxon>
        <taxon>Armillaria</taxon>
    </lineage>
</organism>
<dbReference type="GO" id="GO:0030599">
    <property type="term" value="F:pectinesterase activity"/>
    <property type="evidence" value="ECO:0007669"/>
    <property type="project" value="UniProtKB-UniRule"/>
</dbReference>
<comment type="caution">
    <text evidence="10">The sequence shown here is derived from an EMBL/GenBank/DDBJ whole genome shotgun (WGS) entry which is preliminary data.</text>
</comment>
<evidence type="ECO:0000256" key="1">
    <source>
        <dbReference type="ARBA" id="ARBA00005184"/>
    </source>
</evidence>
<dbReference type="PROSITE" id="PS00503">
    <property type="entry name" value="PECTINESTERASE_2"/>
    <property type="match status" value="1"/>
</dbReference>
<comment type="function">
    <text evidence="8">Involved in maceration and soft-rotting of plant tissue.</text>
</comment>
<comment type="subcellular location">
    <subcellularLocation>
        <location evidence="8">Secreted</location>
    </subcellularLocation>
</comment>
<keyword evidence="8" id="KW-0964">Secreted</keyword>
<dbReference type="Proteomes" id="UP001175226">
    <property type="component" value="Unassembled WGS sequence"/>
</dbReference>
<name>A0AA39MIA8_9AGAR</name>
<evidence type="ECO:0000256" key="5">
    <source>
        <dbReference type="ARBA" id="ARBA00023085"/>
    </source>
</evidence>
<feature type="domain" description="Pectinesterase catalytic" evidence="9">
    <location>
        <begin position="255"/>
        <end position="331"/>
    </location>
</feature>
<evidence type="ECO:0000313" key="10">
    <source>
        <dbReference type="EMBL" id="KAK0434495.1"/>
    </source>
</evidence>
<proteinExistence type="inferred from homology"/>
<evidence type="ECO:0000256" key="3">
    <source>
        <dbReference type="ARBA" id="ARBA00013229"/>
    </source>
</evidence>
<feature type="chain" id="PRO_5041488177" description="Pectinesterase" evidence="8">
    <location>
        <begin position="25"/>
        <end position="364"/>
    </location>
</feature>
<dbReference type="GO" id="GO:0005576">
    <property type="term" value="C:extracellular region"/>
    <property type="evidence" value="ECO:0007669"/>
    <property type="project" value="UniProtKB-SubCell"/>
</dbReference>
<evidence type="ECO:0000256" key="8">
    <source>
        <dbReference type="RuleBase" id="RU000589"/>
    </source>
</evidence>
<evidence type="ECO:0000256" key="6">
    <source>
        <dbReference type="ARBA" id="ARBA00047928"/>
    </source>
</evidence>
<dbReference type="SUPFAM" id="SSF51126">
    <property type="entry name" value="Pectin lyase-like"/>
    <property type="match status" value="1"/>
</dbReference>
<dbReference type="InterPro" id="IPR012334">
    <property type="entry name" value="Pectin_lyas_fold"/>
</dbReference>
<dbReference type="EMBL" id="JAUEPT010000071">
    <property type="protein sequence ID" value="KAK0434495.1"/>
    <property type="molecule type" value="Genomic_DNA"/>
</dbReference>
<feature type="signal peptide" evidence="8">
    <location>
        <begin position="1"/>
        <end position="24"/>
    </location>
</feature>
<protein>
    <recommendedName>
        <fullName evidence="3 8">Pectinesterase</fullName>
        <ecNumber evidence="3 8">3.1.1.11</ecNumber>
    </recommendedName>
</protein>
<sequence>MAIFPLQAFAFFSLILLFARLVNATPAVKRDSRTSAPSGAVVVRASGAASGEYSTVQAAVDSLDDDGSDQVIFIYAGTYTEQVYIDRDGQTTIMGQTSDTSSYASNTVTITHSLSLADADDDDSTGTLRVHKDDFALYNVNVKNTFGKASTNGQALALSAYGTNHGYYGVGFYGYQDTILAETGNQFYGYCYIEGAVDYIFGQYARAYFHYNKIASVAAGAITANGRSSSSGVSLCKSFGIHPFWIPVLPLVADVINKATITTSSSATSSIEGQVYLGRPWGAYARVVYTSCSLGNLINSAGWEEWSSSTPNTDHVTFAEYASTGTGASGTRASFATTLTSTSGYTISDVLGSDYADWVDSDYL</sequence>
<keyword evidence="8" id="KW-0961">Cell wall biogenesis/degradation</keyword>
<dbReference type="GO" id="GO:0042545">
    <property type="term" value="P:cell wall modification"/>
    <property type="evidence" value="ECO:0007669"/>
    <property type="project" value="UniProtKB-UniRule"/>
</dbReference>
<dbReference type="Pfam" id="PF01095">
    <property type="entry name" value="Pectinesterase"/>
    <property type="match status" value="2"/>
</dbReference>
<dbReference type="InterPro" id="IPR000070">
    <property type="entry name" value="Pectinesterase_cat"/>
</dbReference>